<evidence type="ECO:0000256" key="11">
    <source>
        <dbReference type="PIRSR" id="PIRSR605959-2"/>
    </source>
</evidence>
<dbReference type="InterPro" id="IPR015377">
    <property type="entry name" value="Fumarylacetoacetase_N"/>
</dbReference>
<feature type="binding site" evidence="12">
    <location>
        <position position="114"/>
    </location>
    <ligand>
        <name>Ca(2+)</name>
        <dbReference type="ChEBI" id="CHEBI:29108"/>
    </ligand>
</feature>
<feature type="binding site" evidence="12">
    <location>
        <position position="248"/>
    </location>
    <ligand>
        <name>Mg(2+)</name>
        <dbReference type="ChEBI" id="CHEBI:18420"/>
    </ligand>
</feature>
<dbReference type="AlphaFoldDB" id="A0A0U5C8T6"/>
<dbReference type="GO" id="GO:0006572">
    <property type="term" value="P:L-tyrosine catabolic process"/>
    <property type="evidence" value="ECO:0007669"/>
    <property type="project" value="UniProtKB-UniRule"/>
</dbReference>
<dbReference type="InterPro" id="IPR036663">
    <property type="entry name" value="Fumarylacetoacetase_C_sf"/>
</dbReference>
<evidence type="ECO:0000256" key="10">
    <source>
        <dbReference type="PIRSR" id="PIRSR605959-1"/>
    </source>
</evidence>
<feature type="binding site" evidence="12">
    <location>
        <position position="224"/>
    </location>
    <ligand>
        <name>Ca(2+)</name>
        <dbReference type="ChEBI" id="CHEBI:29108"/>
    </ligand>
</feature>
<keyword evidence="5 13" id="KW-0378">Hydrolase</keyword>
<keyword evidence="9 13" id="KW-0585">Phenylalanine catabolism</keyword>
<evidence type="ECO:0000313" key="16">
    <source>
        <dbReference type="EMBL" id="CEL05113.1"/>
    </source>
</evidence>
<feature type="domain" description="Fumarylacetoacetase N-terminal" evidence="15">
    <location>
        <begin position="9"/>
        <end position="106"/>
    </location>
</feature>
<feature type="binding site" evidence="12">
    <location>
        <position position="224"/>
    </location>
    <ligand>
        <name>Mg(2+)</name>
        <dbReference type="ChEBI" id="CHEBI:18420"/>
    </ligand>
</feature>
<dbReference type="GO" id="GO:1902000">
    <property type="term" value="P:homogentisate catabolic process"/>
    <property type="evidence" value="ECO:0007669"/>
    <property type="project" value="TreeGrafter"/>
</dbReference>
<dbReference type="SUPFAM" id="SSF56529">
    <property type="entry name" value="FAH"/>
    <property type="match status" value="1"/>
</dbReference>
<comment type="pathway">
    <text evidence="1 13">Amino-acid degradation; L-phenylalanine degradation; acetoacetate and fumarate from L-phenylalanine: step 6/6.</text>
</comment>
<reference evidence="17" key="1">
    <citation type="journal article" date="2016" name="Genome Announc.">
        <title>Draft genome sequences of fungus Aspergillus calidoustus.</title>
        <authorList>
            <person name="Horn F."/>
            <person name="Linde J."/>
            <person name="Mattern D.J."/>
            <person name="Walther G."/>
            <person name="Guthke R."/>
            <person name="Scherlach K."/>
            <person name="Martin K."/>
            <person name="Brakhage A.A."/>
            <person name="Petzke L."/>
            <person name="Valiante V."/>
        </authorList>
    </citation>
    <scope>NUCLEOTIDE SEQUENCE [LARGE SCALE GENOMIC DNA]</scope>
    <source>
        <strain evidence="17">SF006504</strain>
    </source>
</reference>
<dbReference type="GO" id="GO:0004334">
    <property type="term" value="F:fumarylacetoacetase activity"/>
    <property type="evidence" value="ECO:0007669"/>
    <property type="project" value="UniProtKB-UniRule"/>
</dbReference>
<feature type="binding site" evidence="12">
    <location>
        <position position="192"/>
    </location>
    <ligand>
        <name>Ca(2+)</name>
        <dbReference type="ChEBI" id="CHEBI:29108"/>
    </ligand>
</feature>
<proteinExistence type="inferred from homology"/>
<organism evidence="16 17">
    <name type="scientific">Aspergillus calidoustus</name>
    <dbReference type="NCBI Taxonomy" id="454130"/>
    <lineage>
        <taxon>Eukaryota</taxon>
        <taxon>Fungi</taxon>
        <taxon>Dikarya</taxon>
        <taxon>Ascomycota</taxon>
        <taxon>Pezizomycotina</taxon>
        <taxon>Eurotiomycetes</taxon>
        <taxon>Eurotiomycetidae</taxon>
        <taxon>Eurotiales</taxon>
        <taxon>Aspergillaceae</taxon>
        <taxon>Aspergillus</taxon>
        <taxon>Aspergillus subgen. Nidulantes</taxon>
    </lineage>
</organism>
<dbReference type="OrthoDB" id="9971669at2759"/>
<keyword evidence="7 12" id="KW-0460">Magnesium</keyword>
<dbReference type="STRING" id="454130.A0A0U5C8T6"/>
<keyword evidence="6 12" id="KW-0106">Calcium</keyword>
<dbReference type="PANTHER" id="PTHR43069:SF2">
    <property type="entry name" value="FUMARYLACETOACETASE"/>
    <property type="match status" value="1"/>
</dbReference>
<dbReference type="InterPro" id="IPR036462">
    <property type="entry name" value="Fumarylacetoacetase_N_sf"/>
</dbReference>
<evidence type="ECO:0000256" key="13">
    <source>
        <dbReference type="RuleBase" id="RU366008"/>
    </source>
</evidence>
<evidence type="ECO:0000313" key="17">
    <source>
        <dbReference type="Proteomes" id="UP000054771"/>
    </source>
</evidence>
<evidence type="ECO:0000256" key="5">
    <source>
        <dbReference type="ARBA" id="ARBA00022801"/>
    </source>
</evidence>
<keyword evidence="17" id="KW-1185">Reference proteome</keyword>
<dbReference type="SUPFAM" id="SSF63433">
    <property type="entry name" value="Fumarylacetoacetate hydrolase, FAH, N-terminal domain"/>
    <property type="match status" value="1"/>
</dbReference>
<evidence type="ECO:0000259" key="15">
    <source>
        <dbReference type="Pfam" id="PF09298"/>
    </source>
</evidence>
<evidence type="ECO:0000256" key="2">
    <source>
        <dbReference type="ARBA" id="ARBA00010211"/>
    </source>
</evidence>
<dbReference type="InterPro" id="IPR011234">
    <property type="entry name" value="Fumarylacetoacetase-like_C"/>
</dbReference>
<feature type="active site" description="Proton acceptor" evidence="10">
    <location>
        <position position="121"/>
    </location>
</feature>
<dbReference type="Proteomes" id="UP000054771">
    <property type="component" value="Unassembled WGS sequence"/>
</dbReference>
<dbReference type="PANTHER" id="PTHR43069">
    <property type="entry name" value="FUMARYLACETOACETASE"/>
    <property type="match status" value="1"/>
</dbReference>
<keyword evidence="8 13" id="KW-0828">Tyrosine catabolism</keyword>
<gene>
    <name evidence="16" type="ORF">ASPCAL06233</name>
</gene>
<comment type="similarity">
    <text evidence="2 13">Belongs to the FAH family.</text>
</comment>
<dbReference type="Gene3D" id="2.30.30.230">
    <property type="entry name" value="Fumarylacetoacetase, N-terminal domain"/>
    <property type="match status" value="1"/>
</dbReference>
<feature type="domain" description="Fumarylacetoacetase-like C-terminal" evidence="14">
    <location>
        <begin position="112"/>
        <end position="388"/>
    </location>
</feature>
<evidence type="ECO:0000256" key="7">
    <source>
        <dbReference type="ARBA" id="ARBA00022842"/>
    </source>
</evidence>
<dbReference type="Pfam" id="PF01557">
    <property type="entry name" value="FAA_hydrolase"/>
    <property type="match status" value="1"/>
</dbReference>
<sequence>MSTPFPIDNLPYGIISTPENPVPRCATALETDAIELSALEQDGFFASIPGFPSSGDVFSQATLNTFAALPIPTRAAVRAILTTELVKPDVRSRYGVPLERVKNHFPMETRNFSDFYCSLEHTQNCCTLTSRPIPENWFYTPSVYNGRTSSLRITGTPIVRPHGVYRTPSTSLDTTQNPPKFQPSARFDFELEIGLFLSRPLPPGAILDIAHAQEHIFGMVLLNDWSARDIQMFEMPPLGPFHGKGAGTTVSAWVVTAEALEGSKCASTKVQDPAPLRHLEYRGKEEEATWDVEVSARVVRNGKSYLVTESNLNELYWTPYQQLAHLASAGEGLSTGDIFGTGTLTSARRNSKGENTGIACLLERQLPQNVLPDMQADGISYLEDGDEVIMDGWCVNRATGVRFGFGECSGVVLPALEGYQ</sequence>
<dbReference type="EC" id="3.7.1.2" evidence="3 13"/>
<name>A0A0U5C8T6_ASPCI</name>
<feature type="binding site" evidence="12">
    <location>
        <position position="190"/>
    </location>
    <ligand>
        <name>Ca(2+)</name>
        <dbReference type="ChEBI" id="CHEBI:29108"/>
    </ligand>
</feature>
<dbReference type="Gene3D" id="3.90.850.10">
    <property type="entry name" value="Fumarylacetoacetase-like, C-terminal domain"/>
    <property type="match status" value="1"/>
</dbReference>
<evidence type="ECO:0000256" key="1">
    <source>
        <dbReference type="ARBA" id="ARBA00004782"/>
    </source>
</evidence>
<dbReference type="GO" id="GO:0046872">
    <property type="term" value="F:metal ion binding"/>
    <property type="evidence" value="ECO:0007669"/>
    <property type="project" value="UniProtKB-UniRule"/>
</dbReference>
<evidence type="ECO:0000256" key="6">
    <source>
        <dbReference type="ARBA" id="ARBA00022837"/>
    </source>
</evidence>
<feature type="binding site" evidence="11">
    <location>
        <position position="116"/>
    </location>
    <ligand>
        <name>substrate</name>
    </ligand>
</feature>
<comment type="catalytic activity">
    <reaction evidence="13">
        <text>4-fumarylacetoacetate + H2O = acetoacetate + fumarate + H(+)</text>
        <dbReference type="Rhea" id="RHEA:10244"/>
        <dbReference type="ChEBI" id="CHEBI:13705"/>
        <dbReference type="ChEBI" id="CHEBI:15377"/>
        <dbReference type="ChEBI" id="CHEBI:15378"/>
        <dbReference type="ChEBI" id="CHEBI:18034"/>
        <dbReference type="ChEBI" id="CHEBI:29806"/>
        <dbReference type="EC" id="3.7.1.2"/>
    </reaction>
</comment>
<feature type="binding site" evidence="11">
    <location>
        <position position="343"/>
    </location>
    <ligand>
        <name>substrate</name>
    </ligand>
</feature>
<dbReference type="EMBL" id="CDMC01000005">
    <property type="protein sequence ID" value="CEL05113.1"/>
    <property type="molecule type" value="Genomic_DNA"/>
</dbReference>
<keyword evidence="4 12" id="KW-0479">Metal-binding</keyword>
<comment type="cofactor">
    <cofactor evidence="13">
        <name>Mg(2+)</name>
        <dbReference type="ChEBI" id="CHEBI:18420"/>
    </cofactor>
    <cofactor evidence="13">
        <name>Ca(2+)</name>
        <dbReference type="ChEBI" id="CHEBI:29108"/>
    </cofactor>
</comment>
<accession>A0A0U5C8T6</accession>
<dbReference type="InterPro" id="IPR005959">
    <property type="entry name" value="Fumarylacetoacetase"/>
</dbReference>
<dbReference type="UniPathway" id="UPA00139">
    <property type="reaction ID" value="UER00341"/>
</dbReference>
<feature type="binding site" evidence="11">
    <location>
        <position position="231"/>
    </location>
    <ligand>
        <name>substrate</name>
    </ligand>
</feature>
<evidence type="ECO:0000259" key="14">
    <source>
        <dbReference type="Pfam" id="PF01557"/>
    </source>
</evidence>
<dbReference type="GO" id="GO:0006559">
    <property type="term" value="P:L-phenylalanine catabolic process"/>
    <property type="evidence" value="ECO:0007669"/>
    <property type="project" value="UniProtKB-UniRule"/>
</dbReference>
<evidence type="ECO:0000256" key="12">
    <source>
        <dbReference type="PIRSR" id="PIRSR605959-3"/>
    </source>
</evidence>
<feature type="binding site" evidence="12">
    <location>
        <position position="244"/>
    </location>
    <ligand>
        <name>Mg(2+)</name>
        <dbReference type="ChEBI" id="CHEBI:18420"/>
    </ligand>
</feature>
<evidence type="ECO:0000256" key="4">
    <source>
        <dbReference type="ARBA" id="ARBA00022723"/>
    </source>
</evidence>
<protein>
    <recommendedName>
        <fullName evidence="3 13">Fumarylacetoacetase</fullName>
        <ecNumber evidence="3 13">3.7.1.2</ecNumber>
    </recommendedName>
    <alternativeName>
        <fullName evidence="13">Fumarylacetoacetate hydrolase</fullName>
    </alternativeName>
</protein>
<evidence type="ECO:0000256" key="3">
    <source>
        <dbReference type="ARBA" id="ARBA00012094"/>
    </source>
</evidence>
<evidence type="ECO:0000256" key="9">
    <source>
        <dbReference type="ARBA" id="ARBA00023232"/>
    </source>
</evidence>
<dbReference type="Pfam" id="PF09298">
    <property type="entry name" value="FAA_hydrolase_N"/>
    <property type="match status" value="1"/>
</dbReference>
<evidence type="ECO:0000256" key="8">
    <source>
        <dbReference type="ARBA" id="ARBA00022878"/>
    </source>
</evidence>